<proteinExistence type="inferred from homology"/>
<keyword evidence="7" id="KW-1185">Reference proteome</keyword>
<organism evidence="6 7">
    <name type="scientific">Melioribacter roseus (strain DSM 23840 / JCM 17771 / VKM B-2668 / P3M-2)</name>
    <dbReference type="NCBI Taxonomy" id="1191523"/>
    <lineage>
        <taxon>Bacteria</taxon>
        <taxon>Pseudomonadati</taxon>
        <taxon>Ignavibacteriota</taxon>
        <taxon>Ignavibacteria</taxon>
        <taxon>Ignavibacteriales</taxon>
        <taxon>Melioribacteraceae</taxon>
        <taxon>Melioribacter</taxon>
    </lineage>
</organism>
<dbReference type="PATRIC" id="fig|1191523.3.peg.1222"/>
<evidence type="ECO:0000256" key="4">
    <source>
        <dbReference type="PIRSR" id="PIRSR603782-2"/>
    </source>
</evidence>
<name>I6YV26_MELRP</name>
<feature type="disulfide bond" description="Redox-active" evidence="4">
    <location>
        <begin position="61"/>
        <end position="65"/>
    </location>
</feature>
<dbReference type="KEGG" id="mro:MROS_1154"/>
<dbReference type="RefSeq" id="WP_014855828.1">
    <property type="nucleotide sequence ID" value="NC_018178.1"/>
</dbReference>
<sequence length="193" mass="21944">MKLIKIIPLLAILIACGGNFPELIDLSRYEFHLVNQDGKNVVFPQNIKGKITVAGYIFTNCPDICPLTTNNMRLLKEMLKREGIRDVNFVSISFDPANDTPEVLKKYAEIRNLDTDNWEFLTGSRSEIDSLMKTVEVLAVPGDSTTLADGKKIYYYVHTDRIQLIDRDGVVRKNYPGSKLNLEEIYADIKKLM</sequence>
<evidence type="ECO:0000313" key="7">
    <source>
        <dbReference type="Proteomes" id="UP000009011"/>
    </source>
</evidence>
<dbReference type="EMBL" id="CP003557">
    <property type="protein sequence ID" value="AFN74392.1"/>
    <property type="molecule type" value="Genomic_DNA"/>
</dbReference>
<dbReference type="InterPro" id="IPR013766">
    <property type="entry name" value="Thioredoxin_domain"/>
</dbReference>
<dbReference type="InterPro" id="IPR003782">
    <property type="entry name" value="SCO1/SenC"/>
</dbReference>
<dbReference type="GO" id="GO:0046872">
    <property type="term" value="F:metal ion binding"/>
    <property type="evidence" value="ECO:0007669"/>
    <property type="project" value="UniProtKB-KW"/>
</dbReference>
<dbReference type="PROSITE" id="PS51352">
    <property type="entry name" value="THIOREDOXIN_2"/>
    <property type="match status" value="1"/>
</dbReference>
<dbReference type="CDD" id="cd02968">
    <property type="entry name" value="SCO"/>
    <property type="match status" value="1"/>
</dbReference>
<keyword evidence="2 3" id="KW-0186">Copper</keyword>
<accession>I6YV26</accession>
<dbReference type="Gene3D" id="3.40.30.10">
    <property type="entry name" value="Glutaredoxin"/>
    <property type="match status" value="1"/>
</dbReference>
<dbReference type="AlphaFoldDB" id="I6YV26"/>
<gene>
    <name evidence="6" type="ordered locus">MROS_1154</name>
</gene>
<evidence type="ECO:0000256" key="1">
    <source>
        <dbReference type="ARBA" id="ARBA00010996"/>
    </source>
</evidence>
<comment type="similarity">
    <text evidence="1">Belongs to the SCO1/2 family.</text>
</comment>
<dbReference type="PANTHER" id="PTHR12151:SF25">
    <property type="entry name" value="LINALOOL DEHYDRATASE_ISOMERASE DOMAIN-CONTAINING PROTEIN"/>
    <property type="match status" value="1"/>
</dbReference>
<protein>
    <submittedName>
        <fullName evidence="6">Electron transport protein SCO1/SenC</fullName>
    </submittedName>
</protein>
<keyword evidence="4" id="KW-1015">Disulfide bond</keyword>
<feature type="binding site" evidence="3">
    <location>
        <position position="65"/>
    </location>
    <ligand>
        <name>Cu cation</name>
        <dbReference type="ChEBI" id="CHEBI:23378"/>
    </ligand>
</feature>
<feature type="binding site" evidence="3">
    <location>
        <position position="158"/>
    </location>
    <ligand>
        <name>Cu cation</name>
        <dbReference type="ChEBI" id="CHEBI:23378"/>
    </ligand>
</feature>
<evidence type="ECO:0000259" key="5">
    <source>
        <dbReference type="PROSITE" id="PS51352"/>
    </source>
</evidence>
<dbReference type="STRING" id="1191523.MROS_1154"/>
<evidence type="ECO:0000313" key="6">
    <source>
        <dbReference type="EMBL" id="AFN74392.1"/>
    </source>
</evidence>
<evidence type="ECO:0000256" key="2">
    <source>
        <dbReference type="ARBA" id="ARBA00023008"/>
    </source>
</evidence>
<feature type="domain" description="Thioredoxin" evidence="5">
    <location>
        <begin position="22"/>
        <end position="193"/>
    </location>
</feature>
<reference evidence="6 7" key="1">
    <citation type="journal article" date="2013" name="PLoS ONE">
        <title>Genomic analysis of Melioribacter roseus, facultatively anaerobic organotrophic bacterium representing a novel deep lineage within Bacteriodetes/Chlorobi group.</title>
        <authorList>
            <person name="Kadnikov V.V."/>
            <person name="Mardanov A.V."/>
            <person name="Podosokorskaya O.A."/>
            <person name="Gavrilov S.N."/>
            <person name="Kublanov I.V."/>
            <person name="Beletsky A.V."/>
            <person name="Bonch-Osmolovskaya E.A."/>
            <person name="Ravin N.V."/>
        </authorList>
    </citation>
    <scope>NUCLEOTIDE SEQUENCE [LARGE SCALE GENOMIC DNA]</scope>
    <source>
        <strain evidence="7">JCM 17771 / P3M-2</strain>
    </source>
</reference>
<dbReference type="Proteomes" id="UP000009011">
    <property type="component" value="Chromosome"/>
</dbReference>
<dbReference type="Pfam" id="PF02630">
    <property type="entry name" value="SCO1-SenC"/>
    <property type="match status" value="1"/>
</dbReference>
<dbReference type="HOGENOM" id="CLU_050131_2_1_10"/>
<dbReference type="PANTHER" id="PTHR12151">
    <property type="entry name" value="ELECTRON TRANSPORT PROTIN SCO1/SENC FAMILY MEMBER"/>
    <property type="match status" value="1"/>
</dbReference>
<feature type="binding site" evidence="3">
    <location>
        <position position="61"/>
    </location>
    <ligand>
        <name>Cu cation</name>
        <dbReference type="ChEBI" id="CHEBI:23378"/>
    </ligand>
</feature>
<dbReference type="PROSITE" id="PS51257">
    <property type="entry name" value="PROKAR_LIPOPROTEIN"/>
    <property type="match status" value="1"/>
</dbReference>
<dbReference type="InterPro" id="IPR036249">
    <property type="entry name" value="Thioredoxin-like_sf"/>
</dbReference>
<evidence type="ECO:0000256" key="3">
    <source>
        <dbReference type="PIRSR" id="PIRSR603782-1"/>
    </source>
</evidence>
<dbReference type="eggNOG" id="COG1999">
    <property type="taxonomic scope" value="Bacteria"/>
</dbReference>
<dbReference type="SUPFAM" id="SSF52833">
    <property type="entry name" value="Thioredoxin-like"/>
    <property type="match status" value="1"/>
</dbReference>
<dbReference type="OrthoDB" id="9811998at2"/>
<keyword evidence="3" id="KW-0479">Metal-binding</keyword>